<feature type="domain" description="ABC-three component systems C-terminal" evidence="1">
    <location>
        <begin position="208"/>
        <end position="417"/>
    </location>
</feature>
<gene>
    <name evidence="2" type="ORF">QM480_02200</name>
</gene>
<evidence type="ECO:0000313" key="3">
    <source>
        <dbReference type="Proteomes" id="UP001236569"/>
    </source>
</evidence>
<protein>
    <recommendedName>
        <fullName evidence="1">ABC-three component systems C-terminal domain-containing protein</fullName>
    </recommendedName>
</protein>
<dbReference type="Pfam" id="PF20280">
    <property type="entry name" value="CTD4"/>
    <property type="match status" value="1"/>
</dbReference>
<proteinExistence type="predicted"/>
<dbReference type="InterPro" id="IPR009003">
    <property type="entry name" value="Peptidase_S1_PA"/>
</dbReference>
<name>A0ABT6YHP4_9BACT</name>
<keyword evidence="3" id="KW-1185">Reference proteome</keyword>
<dbReference type="InterPro" id="IPR046916">
    <property type="entry name" value="ABC-3C_CTD4"/>
</dbReference>
<dbReference type="RefSeq" id="WP_283368449.1">
    <property type="nucleotide sequence ID" value="NZ_JASHID010000002.1"/>
</dbReference>
<evidence type="ECO:0000313" key="2">
    <source>
        <dbReference type="EMBL" id="MDI9863118.1"/>
    </source>
</evidence>
<comment type="caution">
    <text evidence="2">The sequence shown here is derived from an EMBL/GenBank/DDBJ whole genome shotgun (WGS) entry which is preliminary data.</text>
</comment>
<organism evidence="2 3">
    <name type="scientific">Flectobacillus longus</name>
    <dbReference type="NCBI Taxonomy" id="2984207"/>
    <lineage>
        <taxon>Bacteria</taxon>
        <taxon>Pseudomonadati</taxon>
        <taxon>Bacteroidota</taxon>
        <taxon>Cytophagia</taxon>
        <taxon>Cytophagales</taxon>
        <taxon>Flectobacillaceae</taxon>
        <taxon>Flectobacillus</taxon>
    </lineage>
</organism>
<sequence length="452" mass="52196">MTLEELKLYTVRVKDGSGCLFQPILNESNYTYILTAKHLFEGMTQDEDGNDIPYITQDGAEISIIRQVNVDGQWQEQIIPFVLTQGQTYFPHKEADAAILKIDPLLGFDKIISIEIPNKIDTYSLYGFPKQMKNNAIGNRDNDYKIRDFGLPAQYLQNAQLVNDTLNKIQIEGMSGGGILSIQGENLYIIGIQSEMKHAAWANGKICFIPMKYFSEIINYVENKTLLTKLCPPYVGKFDFLRDAAFTLEVDFIDENKIEDTRTYLRNKAHEVIKSGITPISIKELFNSKLLIDEEESSCLDTKNIWIGWLEFLTIFNIVKDENIDENQLLEIFDCVRLKYTHVEDCTTLFRDKLSKSDYTGLKQGNTVVINSKNAPRRPFKFLNGIPRNITKVQDVRGFRTYLEIDPLQSFNFVHLDFYKTVSIINKLSEYENLDQEQLLTKLKQEYHDLFN</sequence>
<accession>A0ABT6YHP4</accession>
<dbReference type="EMBL" id="JASHID010000002">
    <property type="protein sequence ID" value="MDI9863118.1"/>
    <property type="molecule type" value="Genomic_DNA"/>
</dbReference>
<evidence type="ECO:0000259" key="1">
    <source>
        <dbReference type="Pfam" id="PF20280"/>
    </source>
</evidence>
<reference evidence="2 3" key="1">
    <citation type="submission" date="2023-05" db="EMBL/GenBank/DDBJ databases">
        <title>Novel species of genus Flectobacillus isolated from stream in China.</title>
        <authorList>
            <person name="Lu H."/>
        </authorList>
    </citation>
    <scope>NUCLEOTIDE SEQUENCE [LARGE SCALE GENOMIC DNA]</scope>
    <source>
        <strain evidence="2 3">DC10W</strain>
    </source>
</reference>
<dbReference type="Proteomes" id="UP001236569">
    <property type="component" value="Unassembled WGS sequence"/>
</dbReference>
<dbReference type="SUPFAM" id="SSF50494">
    <property type="entry name" value="Trypsin-like serine proteases"/>
    <property type="match status" value="1"/>
</dbReference>